<evidence type="ECO:0000313" key="2">
    <source>
        <dbReference type="EMBL" id="QYL19413.1"/>
    </source>
</evidence>
<keyword evidence="1" id="KW-0812">Transmembrane</keyword>
<keyword evidence="3" id="KW-1185">Reference proteome</keyword>
<dbReference type="InterPro" id="IPR015943">
    <property type="entry name" value="WD40/YVTN_repeat-like_dom_sf"/>
</dbReference>
<reference evidence="2 3" key="1">
    <citation type="submission" date="2021-07" db="EMBL/GenBank/DDBJ databases">
        <title>Whole genome sequencing of non-tuberculosis mycobacteria type-strains.</title>
        <authorList>
            <person name="Igarashi Y."/>
            <person name="Osugi A."/>
            <person name="Mitarai S."/>
        </authorList>
    </citation>
    <scope>NUCLEOTIDE SEQUENCE [LARGE SCALE GENOMIC DNA]</scope>
    <source>
        <strain evidence="2 3">JCM 16370</strain>
    </source>
</reference>
<dbReference type="Proteomes" id="UP000825367">
    <property type="component" value="Chromosome"/>
</dbReference>
<dbReference type="SUPFAM" id="SSF50998">
    <property type="entry name" value="Quinoprotein alcohol dehydrogenase-like"/>
    <property type="match status" value="1"/>
</dbReference>
<feature type="transmembrane region" description="Helical" evidence="1">
    <location>
        <begin position="226"/>
        <end position="252"/>
    </location>
</feature>
<sequence>MINTVTGAQVGTTLTFTGDSTFAPPLIVTADASQVLTVGVLYGSGSFARLVDTTGGAWEGFFLRGYPDRAPQLASDGVHALITTVYYDADLGDTLVTVMDTATGTPASISKPTVRVDGLQDRAPIVTADGHAVITTAFTDSATGVVSNRVAIFDATTGSQIGTTQTLAGTILDSPPPTLDGDSVVIHTSTGATTTIDLATGAARTMLPQWHFNPAGFWNTRIGEAVYSGLLVAGFLGSAIMAFYVLPAILWYPRQSETPCGR</sequence>
<proteinExistence type="predicted"/>
<organism evidence="2 3">
    <name type="scientific">Mycolicibacterium pallens</name>
    <dbReference type="NCBI Taxonomy" id="370524"/>
    <lineage>
        <taxon>Bacteria</taxon>
        <taxon>Bacillati</taxon>
        <taxon>Actinomycetota</taxon>
        <taxon>Actinomycetes</taxon>
        <taxon>Mycobacteriales</taxon>
        <taxon>Mycobacteriaceae</taxon>
        <taxon>Mycolicibacterium</taxon>
    </lineage>
</organism>
<evidence type="ECO:0000256" key="1">
    <source>
        <dbReference type="SAM" id="Phobius"/>
    </source>
</evidence>
<dbReference type="Gene3D" id="2.130.10.10">
    <property type="entry name" value="YVTN repeat-like/Quinoprotein amine dehydrogenase"/>
    <property type="match status" value="1"/>
</dbReference>
<dbReference type="InterPro" id="IPR011047">
    <property type="entry name" value="Quinoprotein_ADH-like_sf"/>
</dbReference>
<dbReference type="RefSeq" id="WP_096311379.1">
    <property type="nucleotide sequence ID" value="NZ_BAAAVX010000042.1"/>
</dbReference>
<keyword evidence="1" id="KW-1133">Transmembrane helix</keyword>
<evidence type="ECO:0000313" key="3">
    <source>
        <dbReference type="Proteomes" id="UP000825367"/>
    </source>
</evidence>
<protein>
    <submittedName>
        <fullName evidence="2">Uncharacterized protein</fullName>
    </submittedName>
</protein>
<name>A0ABX8VQS1_9MYCO</name>
<keyword evidence="1" id="KW-0472">Membrane</keyword>
<accession>A0ABX8VQS1</accession>
<dbReference type="EMBL" id="CP080333">
    <property type="protein sequence ID" value="QYL19413.1"/>
    <property type="molecule type" value="Genomic_DNA"/>
</dbReference>
<gene>
    <name evidence="2" type="ORF">K0O64_13540</name>
</gene>